<accession>A0A0J9XJX5</accession>
<dbReference type="AlphaFoldDB" id="A0A0J9XJX5"/>
<dbReference type="Gene3D" id="2.30.40.10">
    <property type="entry name" value="Urease, subunit C, domain 1"/>
    <property type="match status" value="1"/>
</dbReference>
<dbReference type="EMBL" id="CCBN010000023">
    <property type="protein sequence ID" value="CDO57599.1"/>
    <property type="molecule type" value="Genomic_DNA"/>
</dbReference>
<evidence type="ECO:0000256" key="8">
    <source>
        <dbReference type="PIRSR" id="PIRSR611778-50"/>
    </source>
</evidence>
<dbReference type="Proteomes" id="UP000242525">
    <property type="component" value="Unassembled WGS sequence"/>
</dbReference>
<dbReference type="GO" id="GO:0005737">
    <property type="term" value="C:cytoplasm"/>
    <property type="evidence" value="ECO:0007669"/>
    <property type="project" value="InterPro"/>
</dbReference>
<comment type="caution">
    <text evidence="10">The sequence shown here is derived from an EMBL/GenBank/DDBJ whole genome shotgun (WGS) entry which is preliminary data.</text>
</comment>
<dbReference type="InterPro" id="IPR050378">
    <property type="entry name" value="Metallo-dep_Hydrolases_sf"/>
</dbReference>
<evidence type="ECO:0000256" key="4">
    <source>
        <dbReference type="ARBA" id="ARBA00022723"/>
    </source>
</evidence>
<organism evidence="10 11">
    <name type="scientific">Geotrichum candidum</name>
    <name type="common">Oospora lactis</name>
    <name type="synonym">Dipodascus geotrichum</name>
    <dbReference type="NCBI Taxonomy" id="1173061"/>
    <lineage>
        <taxon>Eukaryota</taxon>
        <taxon>Fungi</taxon>
        <taxon>Dikarya</taxon>
        <taxon>Ascomycota</taxon>
        <taxon>Saccharomycotina</taxon>
        <taxon>Dipodascomycetes</taxon>
        <taxon>Dipodascales</taxon>
        <taxon>Dipodascaceae</taxon>
        <taxon>Geotrichum</taxon>
    </lineage>
</organism>
<keyword evidence="4" id="KW-0479">Metal-binding</keyword>
<evidence type="ECO:0000256" key="7">
    <source>
        <dbReference type="ARBA" id="ARBA00039113"/>
    </source>
</evidence>
<evidence type="ECO:0000256" key="1">
    <source>
        <dbReference type="ARBA" id="ARBA00001947"/>
    </source>
</evidence>
<evidence type="ECO:0000256" key="5">
    <source>
        <dbReference type="ARBA" id="ARBA00022801"/>
    </source>
</evidence>
<name>A0A0J9XJX5_GEOCN</name>
<dbReference type="PANTHER" id="PTHR11647:SF1">
    <property type="entry name" value="COLLAPSIN RESPONSE MEDIATOR PROTEIN"/>
    <property type="match status" value="1"/>
</dbReference>
<dbReference type="InterPro" id="IPR011059">
    <property type="entry name" value="Metal-dep_hydrolase_composite"/>
</dbReference>
<evidence type="ECO:0000256" key="6">
    <source>
        <dbReference type="ARBA" id="ARBA00036696"/>
    </source>
</evidence>
<evidence type="ECO:0000256" key="2">
    <source>
        <dbReference type="ARBA" id="ARBA00008829"/>
    </source>
</evidence>
<dbReference type="SUPFAM" id="SSF51556">
    <property type="entry name" value="Metallo-dependent hydrolases"/>
    <property type="match status" value="1"/>
</dbReference>
<dbReference type="FunFam" id="3.20.20.140:FF:000217">
    <property type="entry name" value="Dihydropyrimidinase-related protein 1"/>
    <property type="match status" value="1"/>
</dbReference>
<dbReference type="InterPro" id="IPR006680">
    <property type="entry name" value="Amidohydro-rel"/>
</dbReference>
<dbReference type="Gene3D" id="3.20.20.140">
    <property type="entry name" value="Metal-dependent hydrolases"/>
    <property type="match status" value="1"/>
</dbReference>
<evidence type="ECO:0000313" key="11">
    <source>
        <dbReference type="Proteomes" id="UP000242525"/>
    </source>
</evidence>
<dbReference type="OrthoDB" id="1924787at2759"/>
<feature type="domain" description="Amidohydrolase-related" evidence="9">
    <location>
        <begin position="53"/>
        <end position="463"/>
    </location>
</feature>
<feature type="modified residue" description="N6-carboxylysine" evidence="8">
    <location>
        <position position="159"/>
    </location>
</feature>
<comment type="PTM">
    <text evidence="8">Carbamylation allows a single lysine to coordinate two divalent metal cations.</text>
</comment>
<reference evidence="10" key="1">
    <citation type="submission" date="2014-03" db="EMBL/GenBank/DDBJ databases">
        <authorList>
            <person name="Casaregola S."/>
        </authorList>
    </citation>
    <scope>NUCLEOTIDE SEQUENCE [LARGE SCALE GENOMIC DNA]</scope>
    <source>
        <strain evidence="10">CLIB 918</strain>
    </source>
</reference>
<comment type="similarity">
    <text evidence="2">Belongs to the metallo-dependent hydrolases superfamily. Hydantoinase/dihydropyrimidinase family.</text>
</comment>
<keyword evidence="3" id="KW-0597">Phosphoprotein</keyword>
<dbReference type="InterPro" id="IPR011778">
    <property type="entry name" value="Hydantoinase/dihydroPyrase"/>
</dbReference>
<evidence type="ECO:0000256" key="3">
    <source>
        <dbReference type="ARBA" id="ARBA00022553"/>
    </source>
</evidence>
<keyword evidence="11" id="KW-1185">Reference proteome</keyword>
<gene>
    <name evidence="10" type="ORF">BN980_GECA23s00648g</name>
</gene>
<dbReference type="PANTHER" id="PTHR11647">
    <property type="entry name" value="HYDRANTOINASE/DIHYDROPYRIMIDINASE FAMILY MEMBER"/>
    <property type="match status" value="1"/>
</dbReference>
<comment type="cofactor">
    <cofactor evidence="1">
        <name>Zn(2+)</name>
        <dbReference type="ChEBI" id="CHEBI:29105"/>
    </cofactor>
</comment>
<proteinExistence type="inferred from homology"/>
<dbReference type="EC" id="3.5.2.2" evidence="7"/>
<evidence type="ECO:0000259" key="9">
    <source>
        <dbReference type="Pfam" id="PF01979"/>
    </source>
</evidence>
<dbReference type="CDD" id="cd01314">
    <property type="entry name" value="D-HYD"/>
    <property type="match status" value="1"/>
</dbReference>
<dbReference type="GO" id="GO:0004157">
    <property type="term" value="F:dihydropyrimidinase activity"/>
    <property type="evidence" value="ECO:0007669"/>
    <property type="project" value="UniProtKB-EC"/>
</dbReference>
<dbReference type="InterPro" id="IPR032466">
    <property type="entry name" value="Metal_Hydrolase"/>
</dbReference>
<dbReference type="GO" id="GO:0046872">
    <property type="term" value="F:metal ion binding"/>
    <property type="evidence" value="ECO:0007669"/>
    <property type="project" value="UniProtKB-KW"/>
</dbReference>
<dbReference type="Pfam" id="PF01979">
    <property type="entry name" value="Amidohydro_1"/>
    <property type="match status" value="1"/>
</dbReference>
<comment type="catalytic activity">
    <reaction evidence="6">
        <text>5,6-dihydrouracil + H2O = 3-(carbamoylamino)propanoate + H(+)</text>
        <dbReference type="Rhea" id="RHEA:16121"/>
        <dbReference type="ChEBI" id="CHEBI:11892"/>
        <dbReference type="ChEBI" id="CHEBI:15377"/>
        <dbReference type="ChEBI" id="CHEBI:15378"/>
        <dbReference type="ChEBI" id="CHEBI:15901"/>
        <dbReference type="EC" id="3.5.2.2"/>
    </reaction>
</comment>
<protein>
    <recommendedName>
        <fullName evidence="7">dihydropyrimidinase</fullName>
        <ecNumber evidence="7">3.5.2.2</ecNumber>
    </recommendedName>
</protein>
<keyword evidence="5" id="KW-0378">Hydrolase</keyword>
<dbReference type="NCBIfam" id="TIGR02033">
    <property type="entry name" value="D-hydantoinase"/>
    <property type="match status" value="1"/>
</dbReference>
<sequence length="504" mass="55578">MTTYSLLIKNGYVCTASDFYLADIAVKGDKIVAIAPEIDPALAERVIDAEGGFVTPGGIDAHVHVDEPARPFGNLSDTLQSASKSAIAGGTTTMVAFVSQDSADPGEESFAKVIKEFQDYGGKDLYSDYGLHMIVSKVDKTLLEKQLENVTDAGVSSVKMYMTYPGLQLRDSDLMTAMYNLRKQGITTMLHAENGDMISWMIDSLEEQGKTSPFYHGVSRPTMFEAEATNRAIVLSQTMDNPVLFVHVSAPEAFKRINEAQTEGLPVYAETCPQYLFLSEDRLQNCTHGDADSFEPAKYICSPPLRTSEADQAAVWLAIRNGTVTIVSSDHAPTMFDGEDGKRAAFKNGHNGEFRWIPNGLPGVETRMPLMFSYGVEDGRISVQKFVEVMCTNPAKLYGMYPRKGAILPGSSDADLVIWYPSGKYTGPATIQNKNLNHNTDYTAFEGFPIKNWPRYTILKGKVMYQHGKVLEETAGTGDYLKRGPSSLAGPQNKWLNQWRPHYT</sequence>
<evidence type="ECO:0000313" key="10">
    <source>
        <dbReference type="EMBL" id="CDO57599.1"/>
    </source>
</evidence>
<dbReference type="STRING" id="1173061.A0A0J9XJX5"/>
<dbReference type="SUPFAM" id="SSF51338">
    <property type="entry name" value="Composite domain of metallo-dependent hydrolases"/>
    <property type="match status" value="1"/>
</dbReference>